<keyword evidence="1" id="KW-0175">Coiled coil</keyword>
<protein>
    <submittedName>
        <fullName evidence="2">Uncharacterized protein</fullName>
    </submittedName>
</protein>
<dbReference type="Proteomes" id="UP000001460">
    <property type="component" value="Unassembled WGS sequence"/>
</dbReference>
<gene>
    <name evidence="2" type="ORF">CMU_006040</name>
</gene>
<dbReference type="RefSeq" id="XP_002142030.1">
    <property type="nucleotide sequence ID" value="XM_002141994.1"/>
</dbReference>
<dbReference type="VEuPathDB" id="CryptoDB:CMU_006040"/>
<keyword evidence="3" id="KW-1185">Reference proteome</keyword>
<proteinExistence type="predicted"/>
<dbReference type="OMA" id="IAKMLVW"/>
<organism evidence="2 3">
    <name type="scientific">Cryptosporidium muris (strain RN66)</name>
    <dbReference type="NCBI Taxonomy" id="441375"/>
    <lineage>
        <taxon>Eukaryota</taxon>
        <taxon>Sar</taxon>
        <taxon>Alveolata</taxon>
        <taxon>Apicomplexa</taxon>
        <taxon>Conoidasida</taxon>
        <taxon>Coccidia</taxon>
        <taxon>Eucoccidiorida</taxon>
        <taxon>Eimeriorina</taxon>
        <taxon>Cryptosporidiidae</taxon>
        <taxon>Cryptosporidium</taxon>
    </lineage>
</organism>
<evidence type="ECO:0000313" key="3">
    <source>
        <dbReference type="Proteomes" id="UP000001460"/>
    </source>
</evidence>
<feature type="coiled-coil region" evidence="1">
    <location>
        <begin position="211"/>
        <end position="249"/>
    </location>
</feature>
<name>B6AHI6_CRYMR</name>
<dbReference type="AlphaFoldDB" id="B6AHI6"/>
<accession>B6AHI6</accession>
<dbReference type="GeneID" id="6997148"/>
<dbReference type="EMBL" id="DS989734">
    <property type="protein sequence ID" value="EEA07681.1"/>
    <property type="molecule type" value="Genomic_DNA"/>
</dbReference>
<dbReference type="OrthoDB" id="342450at2759"/>
<reference evidence="2" key="1">
    <citation type="submission" date="2008-06" db="EMBL/GenBank/DDBJ databases">
        <authorList>
            <person name="Lorenzi H."/>
            <person name="Inman J."/>
            <person name="Miller J."/>
            <person name="Schobel S."/>
            <person name="Amedeo P."/>
            <person name="Caler E.V."/>
            <person name="da Silva J."/>
        </authorList>
    </citation>
    <scope>NUCLEOTIDE SEQUENCE [LARGE SCALE GENOMIC DNA]</scope>
    <source>
        <strain evidence="2">RN66</strain>
    </source>
</reference>
<sequence>MGIKTTDIEKSLENDDILESKTFELSESNTKSFDITKNINIKSSEFVKLWLDDVDIRSFGTSNIDNIKTIYSTKEDENIFSDNEYQIDFLMMENNIREKLKTIREYENINNNETIDIDDYTKRRIISAGVQISVPIEQEQDKDKLIKQNQQINKIECKEMEIQPIILTESKQLIAVQILEGIIPIHKIGNQVTEDYCKGNPSYEINQLNINQDNSKEIQEIIKKLNNSKQKLNQSIAEKKLQITQLRYELDNMVNSVNPSKSGNIELTKKELRKKNIELNDLIYRKQKIKANITTLKRYIKETEEISPVRSKGESRKEVKKDTLNEDTKKKIEMLAKMTLWLQENTNVSITRDTRQKRGENTIRHLSHLYINNRALFDTTARSIKSKYIKVRDSKRANLLSNTYSDIDKENIDILTNKTIGQNGEGEEVEFVISEESTVY</sequence>
<evidence type="ECO:0000313" key="2">
    <source>
        <dbReference type="EMBL" id="EEA07681.1"/>
    </source>
</evidence>
<evidence type="ECO:0000256" key="1">
    <source>
        <dbReference type="SAM" id="Coils"/>
    </source>
</evidence>